<keyword evidence="2 5" id="KW-0812">Transmembrane</keyword>
<feature type="transmembrane region" description="Helical" evidence="5">
    <location>
        <begin position="134"/>
        <end position="158"/>
    </location>
</feature>
<organism evidence="7 8">
    <name type="scientific">Jeotgalibacillus haloalkalitolerans</name>
    <dbReference type="NCBI Taxonomy" id="3104292"/>
    <lineage>
        <taxon>Bacteria</taxon>
        <taxon>Bacillati</taxon>
        <taxon>Bacillota</taxon>
        <taxon>Bacilli</taxon>
        <taxon>Bacillales</taxon>
        <taxon>Caryophanaceae</taxon>
        <taxon>Jeotgalibacillus</taxon>
    </lineage>
</organism>
<evidence type="ECO:0000256" key="4">
    <source>
        <dbReference type="ARBA" id="ARBA00023136"/>
    </source>
</evidence>
<gene>
    <name evidence="7" type="ORF">UFB30_01610</name>
</gene>
<dbReference type="Pfam" id="PF04893">
    <property type="entry name" value="Yip1"/>
    <property type="match status" value="1"/>
</dbReference>
<feature type="transmembrane region" description="Helical" evidence="5">
    <location>
        <begin position="178"/>
        <end position="202"/>
    </location>
</feature>
<evidence type="ECO:0000256" key="3">
    <source>
        <dbReference type="ARBA" id="ARBA00022989"/>
    </source>
</evidence>
<evidence type="ECO:0000313" key="8">
    <source>
        <dbReference type="Proteomes" id="UP001292084"/>
    </source>
</evidence>
<comment type="subcellular location">
    <subcellularLocation>
        <location evidence="1">Membrane</location>
        <topology evidence="1">Multi-pass membrane protein</topology>
    </subcellularLocation>
</comment>
<keyword evidence="4 5" id="KW-0472">Membrane</keyword>
<dbReference type="InterPro" id="IPR006977">
    <property type="entry name" value="Yip1_dom"/>
</dbReference>
<feature type="transmembrane region" description="Helical" evidence="5">
    <location>
        <begin position="100"/>
        <end position="122"/>
    </location>
</feature>
<evidence type="ECO:0000313" key="7">
    <source>
        <dbReference type="EMBL" id="MDZ5710893.1"/>
    </source>
</evidence>
<keyword evidence="3 5" id="KW-1133">Transmembrane helix</keyword>
<name>A0ABU5KID8_9BACL</name>
<reference evidence="7 8" key="1">
    <citation type="submission" date="2023-12" db="EMBL/GenBank/DDBJ databases">
        <title>Jeotgalibacillus haloalkaliphilus sp. nov., a novel salt-tolerant bacteria, isolated from the estuary of the Fenhe River into the Yellow River.</title>
        <authorList>
            <person name="Li Y."/>
        </authorList>
    </citation>
    <scope>NUCLEOTIDE SEQUENCE [LARGE SCALE GENOMIC DNA]</scope>
    <source>
        <strain evidence="7 8">HH7-29</strain>
    </source>
</reference>
<feature type="transmembrane region" description="Helical" evidence="5">
    <location>
        <begin position="26"/>
        <end position="43"/>
    </location>
</feature>
<feature type="transmembrane region" description="Helical" evidence="5">
    <location>
        <begin position="55"/>
        <end position="80"/>
    </location>
</feature>
<protein>
    <submittedName>
        <fullName evidence="7">YIP1 family protein</fullName>
    </submittedName>
</protein>
<accession>A0ABU5KID8</accession>
<evidence type="ECO:0000256" key="5">
    <source>
        <dbReference type="SAM" id="Phobius"/>
    </source>
</evidence>
<sequence length="203" mass="22407">MNPIFSVWFKPKSTAKYVIENKSKNYSIILLILASYATTLNGLQESGFTEDRSLILVTFLILISGPIFGLIGFFVGSWLYTLVGKWMNGSGTLHDMRKAIGLTAIPNLFMLPIIMVFILIYGDQFFQRPAWGEYSSLPLGASLLLSLITLIITTWNIVITSKTIGVVHNFSSWKGLGVSLVIGISIAILLIPVIFIIIGLSFI</sequence>
<evidence type="ECO:0000259" key="6">
    <source>
        <dbReference type="Pfam" id="PF04893"/>
    </source>
</evidence>
<feature type="domain" description="Yip1" evidence="6">
    <location>
        <begin position="5"/>
        <end position="190"/>
    </location>
</feature>
<dbReference type="Proteomes" id="UP001292084">
    <property type="component" value="Unassembled WGS sequence"/>
</dbReference>
<proteinExistence type="predicted"/>
<dbReference type="EMBL" id="JAXQNN010000001">
    <property type="protein sequence ID" value="MDZ5710893.1"/>
    <property type="molecule type" value="Genomic_DNA"/>
</dbReference>
<keyword evidence="8" id="KW-1185">Reference proteome</keyword>
<dbReference type="RefSeq" id="WP_322419922.1">
    <property type="nucleotide sequence ID" value="NZ_JAXQNN010000001.1"/>
</dbReference>
<evidence type="ECO:0000256" key="1">
    <source>
        <dbReference type="ARBA" id="ARBA00004141"/>
    </source>
</evidence>
<evidence type="ECO:0000256" key="2">
    <source>
        <dbReference type="ARBA" id="ARBA00022692"/>
    </source>
</evidence>
<comment type="caution">
    <text evidence="7">The sequence shown here is derived from an EMBL/GenBank/DDBJ whole genome shotgun (WGS) entry which is preliminary data.</text>
</comment>